<dbReference type="EMBL" id="QKKF02023479">
    <property type="protein sequence ID" value="RZF37648.1"/>
    <property type="molecule type" value="Genomic_DNA"/>
</dbReference>
<proteinExistence type="predicted"/>
<feature type="compositionally biased region" description="Low complexity" evidence="1">
    <location>
        <begin position="1"/>
        <end position="10"/>
    </location>
</feature>
<dbReference type="Proteomes" id="UP000291343">
    <property type="component" value="Unassembled WGS sequence"/>
</dbReference>
<feature type="compositionally biased region" description="Pro residues" evidence="1">
    <location>
        <begin position="11"/>
        <end position="22"/>
    </location>
</feature>
<evidence type="ECO:0000313" key="3">
    <source>
        <dbReference type="Proteomes" id="UP000291343"/>
    </source>
</evidence>
<dbReference type="InParanoid" id="A0A482WW03"/>
<evidence type="ECO:0000313" key="2">
    <source>
        <dbReference type="EMBL" id="RZF37648.1"/>
    </source>
</evidence>
<name>A0A482WW03_LAOST</name>
<sequence>METAAASSSSAPPPPHPPPPVLAPVASIEDLSDGESPPGRMGDRALLAAPSKAGVFCELVAPPRIDISRASSSSHHDDSSPERELFAGNNHHHIILSFHTVIISTRRV</sequence>
<comment type="caution">
    <text evidence="2">The sequence shown here is derived from an EMBL/GenBank/DDBJ whole genome shotgun (WGS) entry which is preliminary data.</text>
</comment>
<keyword evidence="3" id="KW-1185">Reference proteome</keyword>
<reference evidence="2 3" key="1">
    <citation type="journal article" date="2017" name="Gigascience">
        <title>Genome sequence of the small brown planthopper, Laodelphax striatellus.</title>
        <authorList>
            <person name="Zhu J."/>
            <person name="Jiang F."/>
            <person name="Wang X."/>
            <person name="Yang P."/>
            <person name="Bao Y."/>
            <person name="Zhao W."/>
            <person name="Wang W."/>
            <person name="Lu H."/>
            <person name="Wang Q."/>
            <person name="Cui N."/>
            <person name="Li J."/>
            <person name="Chen X."/>
            <person name="Luo L."/>
            <person name="Yu J."/>
            <person name="Kang L."/>
            <person name="Cui F."/>
        </authorList>
    </citation>
    <scope>NUCLEOTIDE SEQUENCE [LARGE SCALE GENOMIC DNA]</scope>
    <source>
        <strain evidence="2">Lst14</strain>
    </source>
</reference>
<accession>A0A482WW03</accession>
<feature type="region of interest" description="Disordered" evidence="1">
    <location>
        <begin position="1"/>
        <end position="44"/>
    </location>
</feature>
<protein>
    <submittedName>
        <fullName evidence="2">Uncharacterized protein</fullName>
    </submittedName>
</protein>
<dbReference type="AlphaFoldDB" id="A0A482WW03"/>
<gene>
    <name evidence="2" type="ORF">LSTR_LSTR003059</name>
</gene>
<evidence type="ECO:0000256" key="1">
    <source>
        <dbReference type="SAM" id="MobiDB-lite"/>
    </source>
</evidence>
<organism evidence="2 3">
    <name type="scientific">Laodelphax striatellus</name>
    <name type="common">Small brown planthopper</name>
    <name type="synonym">Delphax striatella</name>
    <dbReference type="NCBI Taxonomy" id="195883"/>
    <lineage>
        <taxon>Eukaryota</taxon>
        <taxon>Metazoa</taxon>
        <taxon>Ecdysozoa</taxon>
        <taxon>Arthropoda</taxon>
        <taxon>Hexapoda</taxon>
        <taxon>Insecta</taxon>
        <taxon>Pterygota</taxon>
        <taxon>Neoptera</taxon>
        <taxon>Paraneoptera</taxon>
        <taxon>Hemiptera</taxon>
        <taxon>Auchenorrhyncha</taxon>
        <taxon>Fulgoroidea</taxon>
        <taxon>Delphacidae</taxon>
        <taxon>Criomorphinae</taxon>
        <taxon>Laodelphax</taxon>
    </lineage>
</organism>